<evidence type="ECO:0000313" key="5">
    <source>
        <dbReference type="Proteomes" id="UP001162135"/>
    </source>
</evidence>
<dbReference type="Pfam" id="PF13673">
    <property type="entry name" value="Acetyltransf_10"/>
    <property type="match status" value="1"/>
</dbReference>
<dbReference type="RefSeq" id="WP_110715883.1">
    <property type="nucleotide sequence ID" value="NZ_PGFS01000001.1"/>
</dbReference>
<protein>
    <submittedName>
        <fullName evidence="4">GNAT family N-acetyltransferase</fullName>
    </submittedName>
</protein>
<proteinExistence type="predicted"/>
<dbReference type="PANTHER" id="PTHR43877">
    <property type="entry name" value="AMINOALKYLPHOSPHONATE N-ACETYLTRANSFERASE-RELATED-RELATED"/>
    <property type="match status" value="1"/>
</dbReference>
<organism evidence="4 5">
    <name type="scientific">Salinicola acroporae</name>
    <dbReference type="NCBI Taxonomy" id="1541440"/>
    <lineage>
        <taxon>Bacteria</taxon>
        <taxon>Pseudomonadati</taxon>
        <taxon>Pseudomonadota</taxon>
        <taxon>Gammaproteobacteria</taxon>
        <taxon>Oceanospirillales</taxon>
        <taxon>Halomonadaceae</taxon>
        <taxon>Salinicola</taxon>
    </lineage>
</organism>
<gene>
    <name evidence="4" type="ORF">CUR86_07075</name>
</gene>
<dbReference type="InterPro" id="IPR000182">
    <property type="entry name" value="GNAT_dom"/>
</dbReference>
<accession>A0ABT6I3J3</accession>
<keyword evidence="5" id="KW-1185">Reference proteome</keyword>
<evidence type="ECO:0000259" key="3">
    <source>
        <dbReference type="PROSITE" id="PS51186"/>
    </source>
</evidence>
<feature type="domain" description="N-acetyltransferase" evidence="3">
    <location>
        <begin position="5"/>
        <end position="154"/>
    </location>
</feature>
<keyword evidence="1" id="KW-0808">Transferase</keyword>
<dbReference type="PANTHER" id="PTHR43877:SF2">
    <property type="entry name" value="AMINOALKYLPHOSPHONATE N-ACETYLTRANSFERASE-RELATED"/>
    <property type="match status" value="1"/>
</dbReference>
<keyword evidence="2" id="KW-0012">Acyltransferase</keyword>
<reference evidence="4" key="1">
    <citation type="journal article" date="2015" name="Antonie Van Leeuwenhoek">
        <title>Comparative 16S rRNA signatures and multilocus sequence analysis for the genus Salinicola and description of Salinicola acroporae sp. nov., isolated from coral Acropora digitifera.</title>
        <authorList>
            <person name="Lepcha R.T."/>
            <person name="Poddar A."/>
            <person name="Schumann P."/>
            <person name="Das S.K."/>
        </authorList>
    </citation>
    <scope>NUCLEOTIDE SEQUENCE</scope>
    <source>
        <strain evidence="4">S4-41</strain>
    </source>
</reference>
<dbReference type="CDD" id="cd04301">
    <property type="entry name" value="NAT_SF"/>
    <property type="match status" value="1"/>
</dbReference>
<sequence length="165" mass="18359">MCDELAFRVAAPDDLPTLWSIRNRAARVQCARHYPPAALETWLAAAPSDGFRHFLQQGHAIVAERRRNIVGYTVVDVGERELEALFVAPNHFRRGCGSQLLARAEELASQEGIVTLTLSAALNAIDFYLAHGYELVTIDDHAHRSGVRLARGMMHKSLKISRRSS</sequence>
<dbReference type="InterPro" id="IPR016181">
    <property type="entry name" value="Acyl_CoA_acyltransferase"/>
</dbReference>
<dbReference type="EMBL" id="PGFS01000001">
    <property type="protein sequence ID" value="MDH4572245.1"/>
    <property type="molecule type" value="Genomic_DNA"/>
</dbReference>
<name>A0ABT6I3J3_9GAMM</name>
<dbReference type="InterPro" id="IPR050832">
    <property type="entry name" value="Bact_Acetyltransf"/>
</dbReference>
<dbReference type="PROSITE" id="PS51186">
    <property type="entry name" value="GNAT"/>
    <property type="match status" value="1"/>
</dbReference>
<evidence type="ECO:0000256" key="2">
    <source>
        <dbReference type="ARBA" id="ARBA00023315"/>
    </source>
</evidence>
<comment type="caution">
    <text evidence="4">The sequence shown here is derived from an EMBL/GenBank/DDBJ whole genome shotgun (WGS) entry which is preliminary data.</text>
</comment>
<reference evidence="4" key="2">
    <citation type="submission" date="2017-11" db="EMBL/GenBank/DDBJ databases">
        <authorList>
            <person name="Das S.K."/>
        </authorList>
    </citation>
    <scope>NUCLEOTIDE SEQUENCE</scope>
    <source>
        <strain evidence="4">S4-41</strain>
    </source>
</reference>
<evidence type="ECO:0000256" key="1">
    <source>
        <dbReference type="ARBA" id="ARBA00022679"/>
    </source>
</evidence>
<dbReference type="SUPFAM" id="SSF55729">
    <property type="entry name" value="Acyl-CoA N-acyltransferases (Nat)"/>
    <property type="match status" value="1"/>
</dbReference>
<dbReference type="Gene3D" id="3.40.630.30">
    <property type="match status" value="1"/>
</dbReference>
<dbReference type="Proteomes" id="UP001162135">
    <property type="component" value="Unassembled WGS sequence"/>
</dbReference>
<evidence type="ECO:0000313" key="4">
    <source>
        <dbReference type="EMBL" id="MDH4572245.1"/>
    </source>
</evidence>